<name>A0A8S1ENZ5_9PELO</name>
<keyword evidence="2" id="KW-0812">Transmembrane</keyword>
<keyword evidence="2" id="KW-1133">Transmembrane helix</keyword>
<feature type="compositionally biased region" description="Basic and acidic residues" evidence="1">
    <location>
        <begin position="474"/>
        <end position="491"/>
    </location>
</feature>
<evidence type="ECO:0000313" key="3">
    <source>
        <dbReference type="EMBL" id="CAB3402552.1"/>
    </source>
</evidence>
<comment type="caution">
    <text evidence="3">The sequence shown here is derived from an EMBL/GenBank/DDBJ whole genome shotgun (WGS) entry which is preliminary data.</text>
</comment>
<proteinExistence type="predicted"/>
<dbReference type="OrthoDB" id="5872298at2759"/>
<feature type="region of interest" description="Disordered" evidence="1">
    <location>
        <begin position="449"/>
        <end position="491"/>
    </location>
</feature>
<gene>
    <name evidence="3" type="ORF">CBOVIS_LOCUS5153</name>
</gene>
<evidence type="ECO:0000313" key="4">
    <source>
        <dbReference type="Proteomes" id="UP000494206"/>
    </source>
</evidence>
<feature type="compositionally biased region" description="Basic and acidic residues" evidence="1">
    <location>
        <begin position="456"/>
        <end position="467"/>
    </location>
</feature>
<dbReference type="AlphaFoldDB" id="A0A8S1ENZ5"/>
<organism evidence="3 4">
    <name type="scientific">Caenorhabditis bovis</name>
    <dbReference type="NCBI Taxonomy" id="2654633"/>
    <lineage>
        <taxon>Eukaryota</taxon>
        <taxon>Metazoa</taxon>
        <taxon>Ecdysozoa</taxon>
        <taxon>Nematoda</taxon>
        <taxon>Chromadorea</taxon>
        <taxon>Rhabditida</taxon>
        <taxon>Rhabditina</taxon>
        <taxon>Rhabditomorpha</taxon>
        <taxon>Rhabditoidea</taxon>
        <taxon>Rhabditidae</taxon>
        <taxon>Peloderinae</taxon>
        <taxon>Caenorhabditis</taxon>
    </lineage>
</organism>
<feature type="transmembrane region" description="Helical" evidence="2">
    <location>
        <begin position="21"/>
        <end position="43"/>
    </location>
</feature>
<keyword evidence="4" id="KW-1185">Reference proteome</keyword>
<keyword evidence="2" id="KW-0472">Membrane</keyword>
<reference evidence="3 4" key="1">
    <citation type="submission" date="2020-04" db="EMBL/GenBank/DDBJ databases">
        <authorList>
            <person name="Laetsch R D."/>
            <person name="Stevens L."/>
            <person name="Kumar S."/>
            <person name="Blaxter L. M."/>
        </authorList>
    </citation>
    <scope>NUCLEOTIDE SEQUENCE [LARGE SCALE GENOMIC DNA]</scope>
</reference>
<dbReference type="EMBL" id="CADEPM010000003">
    <property type="protein sequence ID" value="CAB3402552.1"/>
    <property type="molecule type" value="Genomic_DNA"/>
</dbReference>
<dbReference type="Proteomes" id="UP000494206">
    <property type="component" value="Unassembled WGS sequence"/>
</dbReference>
<sequence>MERIRSTARKLHHHYRQIIEWRSPLTGVYLMAINSAFWIGVIYCDPKLQEAALATSSACIFAWDILLSSTNDRSIITHILMWPVQSIFRTASVGGSLYTIHLLRAEQVQNACYVAYGVLACLLINPVWEYNEVNKKIGNTCRRAANKIYEVFDYLVIRPIVTIYEYTKYIVLFQWVPPLINYIKHLVFNFRESCWELVNGIRTWVRVQIIERTKRMFAAIRRFFRYWFYAEWWPGLKAWTKIHIGQPLRYAFDYVCAVLVYIFCAHWFPPLWRFFIKQMKTLASAANFYIWQPTKAFLQVQFERFRCWLRATLHALAIAIRDSIVWPICLLIVEAGKQASLFIYHLLLEPVLQYLYGRYKIVETSALIYILGPVCETVIENIPEKNPLCDDSDVELEGFVPEVHAEDDFDENFEELDEAEAHLTPSSSIVSEEDDFERGLQFSAINGSESSDEEFDLHHAPRKQEKVLRKRRTRPDDGSAPSHDDSYEILE</sequence>
<evidence type="ECO:0000256" key="2">
    <source>
        <dbReference type="SAM" id="Phobius"/>
    </source>
</evidence>
<protein>
    <submittedName>
        <fullName evidence="3">Uncharacterized protein</fullName>
    </submittedName>
</protein>
<evidence type="ECO:0000256" key="1">
    <source>
        <dbReference type="SAM" id="MobiDB-lite"/>
    </source>
</evidence>
<accession>A0A8S1ENZ5</accession>